<organism evidence="1 2">
    <name type="scientific">Larkinella arboricola</name>
    <dbReference type="NCBI Taxonomy" id="643671"/>
    <lineage>
        <taxon>Bacteria</taxon>
        <taxon>Pseudomonadati</taxon>
        <taxon>Bacteroidota</taxon>
        <taxon>Cytophagia</taxon>
        <taxon>Cytophagales</taxon>
        <taxon>Spirosomataceae</taxon>
        <taxon>Larkinella</taxon>
    </lineage>
</organism>
<dbReference type="Proteomes" id="UP000248790">
    <property type="component" value="Unassembled WGS sequence"/>
</dbReference>
<evidence type="ECO:0000313" key="2">
    <source>
        <dbReference type="Proteomes" id="UP000248790"/>
    </source>
</evidence>
<comment type="caution">
    <text evidence="1">The sequence shown here is derived from an EMBL/GenBank/DDBJ whole genome shotgun (WGS) entry which is preliminary data.</text>
</comment>
<keyword evidence="2" id="KW-1185">Reference proteome</keyword>
<evidence type="ECO:0000313" key="1">
    <source>
        <dbReference type="EMBL" id="RAK00134.1"/>
    </source>
</evidence>
<proteinExistence type="predicted"/>
<gene>
    <name evidence="1" type="ORF">LX87_01832</name>
</gene>
<name>A0A327X476_LARAB</name>
<reference evidence="1 2" key="1">
    <citation type="submission" date="2018-06" db="EMBL/GenBank/DDBJ databases">
        <title>Genomic Encyclopedia of Archaeal and Bacterial Type Strains, Phase II (KMG-II): from individual species to whole genera.</title>
        <authorList>
            <person name="Goeker M."/>
        </authorList>
    </citation>
    <scope>NUCLEOTIDE SEQUENCE [LARGE SCALE GENOMIC DNA]</scope>
    <source>
        <strain evidence="1 2">DSM 21851</strain>
    </source>
</reference>
<accession>A0A327X476</accession>
<dbReference type="EMBL" id="QLMC01000002">
    <property type="protein sequence ID" value="RAK00134.1"/>
    <property type="molecule type" value="Genomic_DNA"/>
</dbReference>
<dbReference type="AlphaFoldDB" id="A0A327X476"/>
<protein>
    <submittedName>
        <fullName evidence="1">Uncharacterized protein</fullName>
    </submittedName>
</protein>
<sequence length="130" mass="14938">MRASICVEPALLVHPDFLRNYPLDTKIKNYGFFSYSVTESLHLPDKEKTIITSIVKNIGEELETAIDDISQSDLLLHHYFNDERALMNGLPTVPYLVQQIFSSRKPVCLRWNSERVLINAIETNGLPYSR</sequence>